<dbReference type="InterPro" id="IPR013087">
    <property type="entry name" value="Znf_C2H2_type"/>
</dbReference>
<reference evidence="2 3" key="1">
    <citation type="submission" date="2016-05" db="EMBL/GenBank/DDBJ databases">
        <title>A degradative enzymes factory behind the ericoid mycorrhizal symbiosis.</title>
        <authorList>
            <consortium name="DOE Joint Genome Institute"/>
            <person name="Martino E."/>
            <person name="Morin E."/>
            <person name="Grelet G."/>
            <person name="Kuo A."/>
            <person name="Kohler A."/>
            <person name="Daghino S."/>
            <person name="Barry K."/>
            <person name="Choi C."/>
            <person name="Cichocki N."/>
            <person name="Clum A."/>
            <person name="Copeland A."/>
            <person name="Hainaut M."/>
            <person name="Haridas S."/>
            <person name="Labutti K."/>
            <person name="Lindquist E."/>
            <person name="Lipzen A."/>
            <person name="Khouja H.-R."/>
            <person name="Murat C."/>
            <person name="Ohm R."/>
            <person name="Olson A."/>
            <person name="Spatafora J."/>
            <person name="Veneault-Fourrey C."/>
            <person name="Henrissat B."/>
            <person name="Grigoriev I."/>
            <person name="Martin F."/>
            <person name="Perotto S."/>
        </authorList>
    </citation>
    <scope>NUCLEOTIDE SEQUENCE [LARGE SCALE GENOMIC DNA]</scope>
    <source>
        <strain evidence="2 3">UAMH 7357</strain>
    </source>
</reference>
<dbReference type="Pfam" id="PF12013">
    <property type="entry name" value="OrsD"/>
    <property type="match status" value="1"/>
</dbReference>
<name>A0A2J6QLL3_9HELO</name>
<dbReference type="PANTHER" id="PTHR47784:SF5">
    <property type="entry name" value="STEROL UPTAKE CONTROL PROTEIN 2"/>
    <property type="match status" value="1"/>
</dbReference>
<protein>
    <recommendedName>
        <fullName evidence="1">C2H2-type domain-containing protein</fullName>
    </recommendedName>
</protein>
<gene>
    <name evidence="2" type="ORF">NA56DRAFT_676137</name>
</gene>
<accession>A0A2J6QLL3</accession>
<dbReference type="GO" id="GO:0001228">
    <property type="term" value="F:DNA-binding transcription activator activity, RNA polymerase II-specific"/>
    <property type="evidence" value="ECO:0007669"/>
    <property type="project" value="TreeGrafter"/>
</dbReference>
<keyword evidence="3" id="KW-1185">Reference proteome</keyword>
<feature type="domain" description="C2H2-type" evidence="1">
    <location>
        <begin position="92"/>
        <end position="117"/>
    </location>
</feature>
<feature type="domain" description="C2H2-type" evidence="1">
    <location>
        <begin position="26"/>
        <end position="48"/>
    </location>
</feature>
<sequence>MSAAQKTAKHPEPADLILYLPLYSVVVCSTCQYAIQPQAIARHLKETHHINRSYRRPFMQYVAKLSLKDAETVIESKIHEFPVPFLPVLDGFVCESEGCGHLCMSVKRMRTHWLDVHGRSGQTLLDWQSAKLQTFFRGNLLRYFTAPTLKSTECVKAGHCNPESNSEYGMNKNIPFSSILKPSFYSSLSPSEADLLNQYLTSTSHSISTSTTEILWLTQIPQIAQQQPFLLHGILALSALHLFHLSPTKSPSLIITANTYQSLAMLLFHTAITNVTISNSEAVLVFSHLLALYSFASESQDEKLFLTSSSSSLPNINVPVDSDSKHGGGEGGEDLLPPWLYFLRNGCSLLCTVWQHLESTPVAPLAKMWDIPLLIPSVPIPLLKHLFSIPASSSSFLPPWTPDELQFYEQAAHDLVSAFASAEVVGELTTWDALRVWPMQLSVPFIALINDGHPGALILLAHYCILLKRIEGYWYFEGRATRLLRSILRNLGREWWGFIQWPLEEIGIECATEEGLDWNAVDIV</sequence>
<dbReference type="InterPro" id="IPR053157">
    <property type="entry name" value="Sterol_Uptake_Regulator"/>
</dbReference>
<evidence type="ECO:0000313" key="3">
    <source>
        <dbReference type="Proteomes" id="UP000235672"/>
    </source>
</evidence>
<dbReference type="OrthoDB" id="416217at2759"/>
<evidence type="ECO:0000313" key="2">
    <source>
        <dbReference type="EMBL" id="PMD27151.1"/>
    </source>
</evidence>
<dbReference type="SMART" id="SM00355">
    <property type="entry name" value="ZnF_C2H2"/>
    <property type="match status" value="2"/>
</dbReference>
<dbReference type="InterPro" id="IPR022698">
    <property type="entry name" value="OrsD"/>
</dbReference>
<proteinExistence type="predicted"/>
<dbReference type="Proteomes" id="UP000235672">
    <property type="component" value="Unassembled WGS sequence"/>
</dbReference>
<dbReference type="PANTHER" id="PTHR47784">
    <property type="entry name" value="STEROL UPTAKE CONTROL PROTEIN 2"/>
    <property type="match status" value="1"/>
</dbReference>
<dbReference type="EMBL" id="KZ613466">
    <property type="protein sequence ID" value="PMD27151.1"/>
    <property type="molecule type" value="Genomic_DNA"/>
</dbReference>
<organism evidence="2 3">
    <name type="scientific">Hyaloscypha hepaticicola</name>
    <dbReference type="NCBI Taxonomy" id="2082293"/>
    <lineage>
        <taxon>Eukaryota</taxon>
        <taxon>Fungi</taxon>
        <taxon>Dikarya</taxon>
        <taxon>Ascomycota</taxon>
        <taxon>Pezizomycotina</taxon>
        <taxon>Leotiomycetes</taxon>
        <taxon>Helotiales</taxon>
        <taxon>Hyaloscyphaceae</taxon>
        <taxon>Hyaloscypha</taxon>
    </lineage>
</organism>
<dbReference type="InterPro" id="IPR021858">
    <property type="entry name" value="Fun_TF"/>
</dbReference>
<dbReference type="AlphaFoldDB" id="A0A2J6QLL3"/>
<dbReference type="Pfam" id="PF11951">
    <property type="entry name" value="Fungal_trans_2"/>
    <property type="match status" value="1"/>
</dbReference>
<evidence type="ECO:0000259" key="1">
    <source>
        <dbReference type="SMART" id="SM00355"/>
    </source>
</evidence>